<keyword evidence="1" id="KW-0812">Transmembrane</keyword>
<organism evidence="2 3">
    <name type="scientific">Cladophialophora psammophila CBS 110553</name>
    <dbReference type="NCBI Taxonomy" id="1182543"/>
    <lineage>
        <taxon>Eukaryota</taxon>
        <taxon>Fungi</taxon>
        <taxon>Dikarya</taxon>
        <taxon>Ascomycota</taxon>
        <taxon>Pezizomycotina</taxon>
        <taxon>Eurotiomycetes</taxon>
        <taxon>Chaetothyriomycetidae</taxon>
        <taxon>Chaetothyriales</taxon>
        <taxon>Herpotrichiellaceae</taxon>
        <taxon>Cladophialophora</taxon>
    </lineage>
</organism>
<reference evidence="2 3" key="1">
    <citation type="submission" date="2013-03" db="EMBL/GenBank/DDBJ databases">
        <title>The Genome Sequence of Cladophialophora psammophila CBS 110553.</title>
        <authorList>
            <consortium name="The Broad Institute Genomics Platform"/>
            <person name="Cuomo C."/>
            <person name="de Hoog S."/>
            <person name="Gorbushina A."/>
            <person name="Walker B."/>
            <person name="Young S.K."/>
            <person name="Zeng Q."/>
            <person name="Gargeya S."/>
            <person name="Fitzgerald M."/>
            <person name="Haas B."/>
            <person name="Abouelleil A."/>
            <person name="Allen A.W."/>
            <person name="Alvarado L."/>
            <person name="Arachchi H.M."/>
            <person name="Berlin A.M."/>
            <person name="Chapman S.B."/>
            <person name="Gainer-Dewar J."/>
            <person name="Goldberg J."/>
            <person name="Griggs A."/>
            <person name="Gujja S."/>
            <person name="Hansen M."/>
            <person name="Howarth C."/>
            <person name="Imamovic A."/>
            <person name="Ireland A."/>
            <person name="Larimer J."/>
            <person name="McCowan C."/>
            <person name="Murphy C."/>
            <person name="Pearson M."/>
            <person name="Poon T.W."/>
            <person name="Priest M."/>
            <person name="Roberts A."/>
            <person name="Saif S."/>
            <person name="Shea T."/>
            <person name="Sisk P."/>
            <person name="Sykes S."/>
            <person name="Wortman J."/>
            <person name="Nusbaum C."/>
            <person name="Birren B."/>
        </authorList>
    </citation>
    <scope>NUCLEOTIDE SEQUENCE [LARGE SCALE GENOMIC DNA]</scope>
    <source>
        <strain evidence="2 3">CBS 110553</strain>
    </source>
</reference>
<evidence type="ECO:0000256" key="1">
    <source>
        <dbReference type="SAM" id="Phobius"/>
    </source>
</evidence>
<dbReference type="STRING" id="1182543.W9WU42"/>
<feature type="transmembrane region" description="Helical" evidence="1">
    <location>
        <begin position="80"/>
        <end position="106"/>
    </location>
</feature>
<name>W9WU42_9EURO</name>
<gene>
    <name evidence="2" type="ORF">A1O5_05256</name>
</gene>
<dbReference type="EMBL" id="AMGX01000007">
    <property type="protein sequence ID" value="EXJ71448.1"/>
    <property type="molecule type" value="Genomic_DNA"/>
</dbReference>
<proteinExistence type="predicted"/>
<dbReference type="AlphaFoldDB" id="W9WU42"/>
<comment type="caution">
    <text evidence="2">The sequence shown here is derived from an EMBL/GenBank/DDBJ whole genome shotgun (WGS) entry which is preliminary data.</text>
</comment>
<dbReference type="Proteomes" id="UP000019471">
    <property type="component" value="Unassembled WGS sequence"/>
</dbReference>
<evidence type="ECO:0000313" key="3">
    <source>
        <dbReference type="Proteomes" id="UP000019471"/>
    </source>
</evidence>
<dbReference type="HOGENOM" id="CLU_054818_0_0_1"/>
<evidence type="ECO:0008006" key="4">
    <source>
        <dbReference type="Google" id="ProtNLM"/>
    </source>
</evidence>
<keyword evidence="3" id="KW-1185">Reference proteome</keyword>
<protein>
    <recommendedName>
        <fullName evidence="4">DUF2306 domain-containing protein</fullName>
    </recommendedName>
</protein>
<feature type="transmembrane region" description="Helical" evidence="1">
    <location>
        <begin position="273"/>
        <end position="292"/>
    </location>
</feature>
<feature type="transmembrane region" description="Helical" evidence="1">
    <location>
        <begin position="118"/>
        <end position="138"/>
    </location>
</feature>
<dbReference type="OrthoDB" id="193478at2759"/>
<keyword evidence="1" id="KW-1133">Transmembrane helix</keyword>
<dbReference type="GeneID" id="19189974"/>
<accession>W9WU42</accession>
<feature type="transmembrane region" description="Helical" evidence="1">
    <location>
        <begin position="150"/>
        <end position="170"/>
    </location>
</feature>
<feature type="transmembrane region" description="Helical" evidence="1">
    <location>
        <begin position="39"/>
        <end position="60"/>
    </location>
</feature>
<keyword evidence="1" id="KW-0472">Membrane</keyword>
<sequence length="347" mass="38070">MATSIRVSNNIHMPSNDTGERGGWRNLYSWLGFREGYNVPLFIVFAATLLGFSLSQLGYLDLKTFSKSAAPGEWYWYQAGHYRIGLLLHLATILPAGILVIFQFVPAIRGRTMLFHRVNGYIVILLILISNGGALMIARRAFGGELAAQAAVGVLVISTTIGLGMAYCNIKKLQVDQHRAWMLRTMFYLGAIITTRIIMVVAALIASKTESYNVIMTCGELSSMHGLSYLAEMYPGCVVGSSILEDELKIIHADFFRGIKEQIVASLRITFGMALWLAFFLHAVGIEAYLALTPREAQRLRMVSYEKQLKAGMSPPGSAGLVAESFGDADAWEPTARVDIASQGGMV</sequence>
<evidence type="ECO:0000313" key="2">
    <source>
        <dbReference type="EMBL" id="EXJ71448.1"/>
    </source>
</evidence>
<feature type="transmembrane region" description="Helical" evidence="1">
    <location>
        <begin position="182"/>
        <end position="206"/>
    </location>
</feature>
<dbReference type="Pfam" id="PF10067">
    <property type="entry name" value="DUF2306"/>
    <property type="match status" value="1"/>
</dbReference>
<dbReference type="eggNOG" id="ENOG502RYBX">
    <property type="taxonomic scope" value="Eukaryota"/>
</dbReference>
<dbReference type="RefSeq" id="XP_007744047.1">
    <property type="nucleotide sequence ID" value="XM_007745857.1"/>
</dbReference>
<dbReference type="InterPro" id="IPR018750">
    <property type="entry name" value="DUF2306_membrane"/>
</dbReference>